<evidence type="ECO:0000313" key="13">
    <source>
        <dbReference type="Proteomes" id="UP000518605"/>
    </source>
</evidence>
<dbReference type="InterPro" id="IPR020841">
    <property type="entry name" value="PKS_Beta-ketoAc_synthase_dom"/>
</dbReference>
<organism evidence="12 13">
    <name type="scientific">Paenibacillus endophyticus</name>
    <dbReference type="NCBI Taxonomy" id="1294268"/>
    <lineage>
        <taxon>Bacteria</taxon>
        <taxon>Bacillati</taxon>
        <taxon>Bacillota</taxon>
        <taxon>Bacilli</taxon>
        <taxon>Bacillales</taxon>
        <taxon>Paenibacillaceae</taxon>
        <taxon>Paenibacillus</taxon>
    </lineage>
</organism>
<dbReference type="FunFam" id="3.40.50.12780:FF:000012">
    <property type="entry name" value="Non-ribosomal peptide synthetase"/>
    <property type="match status" value="1"/>
</dbReference>
<dbReference type="PROSITE" id="PS00606">
    <property type="entry name" value="KS3_1"/>
    <property type="match status" value="1"/>
</dbReference>
<accession>A0A7W5GCN2</accession>
<dbReference type="GO" id="GO:0031177">
    <property type="term" value="F:phosphopantetheine binding"/>
    <property type="evidence" value="ECO:0007669"/>
    <property type="project" value="InterPro"/>
</dbReference>
<evidence type="ECO:0000259" key="10">
    <source>
        <dbReference type="PROSITE" id="PS50075"/>
    </source>
</evidence>
<dbReference type="FunFam" id="2.30.38.10:FF:000001">
    <property type="entry name" value="Non-ribosomal peptide synthetase PvdI"/>
    <property type="match status" value="1"/>
</dbReference>
<evidence type="ECO:0000256" key="4">
    <source>
        <dbReference type="ARBA" id="ARBA00022553"/>
    </source>
</evidence>
<dbReference type="Pfam" id="PF13193">
    <property type="entry name" value="AMP-binding_C"/>
    <property type="match status" value="1"/>
</dbReference>
<dbReference type="GO" id="GO:0043041">
    <property type="term" value="P:amino acid activation for nonribosomal peptide biosynthetic process"/>
    <property type="evidence" value="ECO:0007669"/>
    <property type="project" value="TreeGrafter"/>
</dbReference>
<dbReference type="SUPFAM" id="SSF47336">
    <property type="entry name" value="ACP-like"/>
    <property type="match status" value="2"/>
</dbReference>
<comment type="cofactor">
    <cofactor evidence="1">
        <name>pantetheine 4'-phosphate</name>
        <dbReference type="ChEBI" id="CHEBI:47942"/>
    </cofactor>
</comment>
<keyword evidence="4" id="KW-0597">Phosphoprotein</keyword>
<dbReference type="PROSITE" id="PS00455">
    <property type="entry name" value="AMP_BINDING"/>
    <property type="match status" value="1"/>
</dbReference>
<dbReference type="InterPro" id="IPR010071">
    <property type="entry name" value="AA_adenyl_dom"/>
</dbReference>
<dbReference type="Gene3D" id="1.10.1200.10">
    <property type="entry name" value="ACP-like"/>
    <property type="match status" value="2"/>
</dbReference>
<dbReference type="Gene3D" id="2.30.38.10">
    <property type="entry name" value="Luciferase, Domain 3"/>
    <property type="match status" value="1"/>
</dbReference>
<name>A0A7W5GCN2_9BACL</name>
<dbReference type="Pfam" id="PF00550">
    <property type="entry name" value="PP-binding"/>
    <property type="match status" value="2"/>
</dbReference>
<dbReference type="InterPro" id="IPR036736">
    <property type="entry name" value="ACP-like_sf"/>
</dbReference>
<dbReference type="PROSITE" id="PS50075">
    <property type="entry name" value="CARRIER"/>
    <property type="match status" value="2"/>
</dbReference>
<evidence type="ECO:0000256" key="3">
    <source>
        <dbReference type="ARBA" id="ARBA00022450"/>
    </source>
</evidence>
<feature type="domain" description="Carrier" evidence="10">
    <location>
        <begin position="643"/>
        <end position="718"/>
    </location>
</feature>
<dbReference type="GO" id="GO:0004315">
    <property type="term" value="F:3-oxoacyl-[acyl-carrier-protein] synthase activity"/>
    <property type="evidence" value="ECO:0007669"/>
    <property type="project" value="InterPro"/>
</dbReference>
<dbReference type="Pfam" id="PF00109">
    <property type="entry name" value="ketoacyl-synt"/>
    <property type="match status" value="1"/>
</dbReference>
<proteinExistence type="inferred from homology"/>
<keyword evidence="8" id="KW-0045">Antibiotic biosynthesis</keyword>
<dbReference type="CDD" id="cd00833">
    <property type="entry name" value="PKS"/>
    <property type="match status" value="1"/>
</dbReference>
<dbReference type="InterPro" id="IPR016039">
    <property type="entry name" value="Thiolase-like"/>
</dbReference>
<keyword evidence="9" id="KW-0511">Multifunctional enzyme</keyword>
<dbReference type="Gene3D" id="1.10.1240.100">
    <property type="match status" value="1"/>
</dbReference>
<dbReference type="PANTHER" id="PTHR45527">
    <property type="entry name" value="NONRIBOSOMAL PEPTIDE SYNTHETASE"/>
    <property type="match status" value="1"/>
</dbReference>
<dbReference type="InterPro" id="IPR020806">
    <property type="entry name" value="PKS_PP-bd"/>
</dbReference>
<dbReference type="SMART" id="SM01294">
    <property type="entry name" value="PKS_PP_betabranch"/>
    <property type="match status" value="1"/>
</dbReference>
<gene>
    <name evidence="12" type="ORF">FHS16_004258</name>
</gene>
<dbReference type="Pfam" id="PF00501">
    <property type="entry name" value="AMP-binding"/>
    <property type="match status" value="1"/>
</dbReference>
<dbReference type="InterPro" id="IPR018201">
    <property type="entry name" value="Ketoacyl_synth_AS"/>
</dbReference>
<dbReference type="Gene3D" id="3.40.50.980">
    <property type="match status" value="2"/>
</dbReference>
<evidence type="ECO:0000256" key="1">
    <source>
        <dbReference type="ARBA" id="ARBA00001957"/>
    </source>
</evidence>
<dbReference type="GO" id="GO:0006633">
    <property type="term" value="P:fatty acid biosynthetic process"/>
    <property type="evidence" value="ECO:0007669"/>
    <property type="project" value="InterPro"/>
</dbReference>
<dbReference type="InterPro" id="IPR009081">
    <property type="entry name" value="PP-bd_ACP"/>
</dbReference>
<dbReference type="Proteomes" id="UP000518605">
    <property type="component" value="Unassembled WGS sequence"/>
</dbReference>
<dbReference type="SMART" id="SM00825">
    <property type="entry name" value="PKS_KS"/>
    <property type="match status" value="1"/>
</dbReference>
<dbReference type="Gene3D" id="3.30.559.30">
    <property type="entry name" value="Nonribosomal peptide synthetase, condensation domain"/>
    <property type="match status" value="1"/>
</dbReference>
<dbReference type="PROSITE" id="PS52004">
    <property type="entry name" value="KS3_2"/>
    <property type="match status" value="1"/>
</dbReference>
<evidence type="ECO:0000256" key="7">
    <source>
        <dbReference type="ARBA" id="ARBA00022737"/>
    </source>
</evidence>
<dbReference type="Pfam" id="PF00668">
    <property type="entry name" value="Condensation"/>
    <property type="match status" value="1"/>
</dbReference>
<dbReference type="InterPro" id="IPR025110">
    <property type="entry name" value="AMP-bd_C"/>
</dbReference>
<evidence type="ECO:0000256" key="5">
    <source>
        <dbReference type="ARBA" id="ARBA00022598"/>
    </source>
</evidence>
<evidence type="ECO:0000256" key="8">
    <source>
        <dbReference type="ARBA" id="ARBA00023194"/>
    </source>
</evidence>
<dbReference type="SUPFAM" id="SSF52777">
    <property type="entry name" value="CoA-dependent acyltransferases"/>
    <property type="match status" value="2"/>
</dbReference>
<reference evidence="12 13" key="1">
    <citation type="submission" date="2020-08" db="EMBL/GenBank/DDBJ databases">
        <title>Genomic Encyclopedia of Type Strains, Phase III (KMG-III): the genomes of soil and plant-associated and newly described type strains.</title>
        <authorList>
            <person name="Whitman W."/>
        </authorList>
    </citation>
    <scope>NUCLEOTIDE SEQUENCE [LARGE SCALE GENOMIC DNA]</scope>
    <source>
        <strain evidence="12 13">CECT 8234</strain>
    </source>
</reference>
<dbReference type="Gene3D" id="3.30.300.30">
    <property type="match status" value="1"/>
</dbReference>
<keyword evidence="6" id="KW-0808">Transferase</keyword>
<dbReference type="Gene3D" id="3.40.47.10">
    <property type="match status" value="1"/>
</dbReference>
<dbReference type="EMBL" id="JACHXW010000014">
    <property type="protein sequence ID" value="MBB3154182.1"/>
    <property type="molecule type" value="Genomic_DNA"/>
</dbReference>
<dbReference type="GO" id="GO:0044550">
    <property type="term" value="P:secondary metabolite biosynthetic process"/>
    <property type="evidence" value="ECO:0007669"/>
    <property type="project" value="UniProtKB-ARBA"/>
</dbReference>
<evidence type="ECO:0000256" key="2">
    <source>
        <dbReference type="ARBA" id="ARBA00006432"/>
    </source>
</evidence>
<keyword evidence="13" id="KW-1185">Reference proteome</keyword>
<dbReference type="GO" id="GO:0017000">
    <property type="term" value="P:antibiotic biosynthetic process"/>
    <property type="evidence" value="ECO:0007669"/>
    <property type="project" value="UniProtKB-KW"/>
</dbReference>
<keyword evidence="5" id="KW-0436">Ligase</keyword>
<dbReference type="GO" id="GO:0016874">
    <property type="term" value="F:ligase activity"/>
    <property type="evidence" value="ECO:0007669"/>
    <property type="project" value="UniProtKB-KW"/>
</dbReference>
<dbReference type="Pfam" id="PF22621">
    <property type="entry name" value="CurL-like_PKS_C"/>
    <property type="match status" value="1"/>
</dbReference>
<protein>
    <submittedName>
        <fullName evidence="12">Amino acid adenylation domain-containing protein</fullName>
    </submittedName>
</protein>
<feature type="domain" description="Ketosynthase family 3 (KS3)" evidence="11">
    <location>
        <begin position="25"/>
        <end position="452"/>
    </location>
</feature>
<dbReference type="Gene3D" id="3.30.559.10">
    <property type="entry name" value="Chloramphenicol acetyltransferase-like domain"/>
    <property type="match status" value="1"/>
</dbReference>
<dbReference type="PANTHER" id="PTHR45527:SF1">
    <property type="entry name" value="FATTY ACID SYNTHASE"/>
    <property type="match status" value="1"/>
</dbReference>
<dbReference type="FunFam" id="3.40.50.980:FF:000001">
    <property type="entry name" value="Non-ribosomal peptide synthetase"/>
    <property type="match status" value="1"/>
</dbReference>
<evidence type="ECO:0000259" key="11">
    <source>
        <dbReference type="PROSITE" id="PS52004"/>
    </source>
</evidence>
<sequence length="1778" mass="199957">MMDFKNLRLDDEEISQSCAIEDVSINEIAIIGMAIQAPGAENMDRFWENLQRGFDQVGPFPEGRLEDVKPYLKISGLEDDLTRYHEGSFFQEIDKFDYSFFRISPKEASLMNPNQRLFLENSWKAIEDAGYGGEKIRGTRTGVFVGYNGDAFHDYKRLIDRFEPDVMSLAITGNLSSMMAGRLSYLLDLKGQAMTVDTACSSSLVAVHMAVRALRNRECEMAIAGSAKVNILPFHKDIRIGIESSDARARTFDDRSDGTGAGEGGGTVLLKPLYAAKRDGDHIYAVIKGSAVNQDGRSSGLTAPDAGAQTDVICKAWEDAGINPETVGYVEAHGTGTKLGDPIEIEALQSAFRRYTDRRQFCSVGTLKTNIGHLDHAAGIAGLIKTALIMKHQAIPPIVHFERPNRKIDFIDSPVYVNDRNKPLEPAGNAPRRCGISSFGMSGTNCHVVLEEAPLREASPHRVENEAALFVLSAQSHETLLGWIDSYMEQADRLKSLSIKDICYTVATGRAHLSYRLAMLVRDTDDLWMKLKRISEIGLEAESEHVYFGNAGNAGELRAADLEQMRDDKAGICRLYVEGADIEWESFYSDENRYKASLPTYPFKRTRCWVDMDHGAIYSSAAPATPGAKASQAVVLTGKESEVDYSAADRTIAAIWSDVLGVRQIGVDDHFFELGGDSILALWVTNRLNESFQTRWDPTAIFQFPTIREIAAAIATEDKADDSLHFPEPQAAKKRERYPLSSAQKRLYILQQFEPASTAYHLPQALLLEGPLDPERLKNTFQALLDRHEIFRASFYLDGDEPVQSFADRLELSIESVEAAESDVPDYIHRFIRPFDLAKDPLIRLLLLRISEQKHVLLVDKHHLISDGTSMGILIRELMQLYHGQALPAPALQYKDYAVWQHEMARSPFMEVQRDYWLNAFRGEVPVLQLPTDFSRPPVKSAEGKTFEVALDGETVSRIKQLAKERETTLFMVLLAAYNVLLHRYTGQDDIVVGSPISGRPHHNLESLVGMFVNTLALRNFPAKEKSFLHFMNEVKENAILAYRHQDYPFEDLVHSLCLQDKSRNPLFDTMLILQNIDIPEISLDELSVAPYPIENNTAKFDLMIQTYETENGLRFVVEYCAKLFKEETVQRMMRHYLKILQEVALQPETPIGHIQMLADDDVRLIVNEFNNSESWTFPPRPIHCLFEEQADHAPDRTALVWKDQLFTYRELNERSNQFAHLLRSKGVGPDSVVGIVAERSPELVIGMMAILKAGGAYLPIDPQLPLERIQYMLKDSGTKVVCMQEEWRETVSFEGETILLTGSVAANERISNPGNINEAGDLMYVIYTSGSTGQPKGVMVEHQSLHHFAYSIREHFGGQFGYEDRCLSLTSISFDVSVCELFLPLIFGSVLVLYPMPKLTDMNALANLLVEESISFAYLPPTLLNDICDLLEPERHKVKLDKLLVGVEPIKDWTLERYLQLNPEMRIINGYGPTETTICSNMHIYGSQKPAGKNVPIGKPMHKNQNYILNEALMPVPIGVAGELYISGAGLARGYLHRPDLTLERFIENPFIPGTIMYRTGDLTRWKENGEAEYIGRTDFQVKIRGYRVEPGEIEALMLSLPNIQSAVVIPIEEQSGYKALCAYVVSRAHVPVAQMRSELLRYLPDYMVPSYFVEMEDIPVTANGKIDRKALPHPESMQRSSDNEYVAPRNEREAQLEEVWKEILELPRVSVYDDFFELGGNSLKLIYMKVALEKRNLMPEDENMLSVTTIAGLAAAIQSNPIKVWSDENGGQNESG</sequence>
<dbReference type="FunFam" id="3.30.300.30:FF:000010">
    <property type="entry name" value="Enterobactin synthetase component F"/>
    <property type="match status" value="1"/>
</dbReference>
<dbReference type="InterPro" id="IPR023213">
    <property type="entry name" value="CAT-like_dom_sf"/>
</dbReference>
<dbReference type="InterPro" id="IPR001242">
    <property type="entry name" value="Condensation_dom"/>
</dbReference>
<keyword evidence="7" id="KW-0677">Repeat</keyword>
<dbReference type="SUPFAM" id="SSF53901">
    <property type="entry name" value="Thiolase-like"/>
    <property type="match status" value="1"/>
</dbReference>
<dbReference type="InterPro" id="IPR020845">
    <property type="entry name" value="AMP-binding_CS"/>
</dbReference>
<dbReference type="SUPFAM" id="SSF56801">
    <property type="entry name" value="Acetyl-CoA synthetase-like"/>
    <property type="match status" value="1"/>
</dbReference>
<comment type="similarity">
    <text evidence="2">Belongs to the ATP-dependent AMP-binding enzyme family.</text>
</comment>
<dbReference type="InterPro" id="IPR014030">
    <property type="entry name" value="Ketoacyl_synth_N"/>
</dbReference>
<evidence type="ECO:0000256" key="9">
    <source>
        <dbReference type="ARBA" id="ARBA00023268"/>
    </source>
</evidence>
<dbReference type="NCBIfam" id="TIGR01733">
    <property type="entry name" value="AA-adenyl-dom"/>
    <property type="match status" value="1"/>
</dbReference>
<dbReference type="InterPro" id="IPR000873">
    <property type="entry name" value="AMP-dep_synth/lig_dom"/>
</dbReference>
<evidence type="ECO:0000313" key="12">
    <source>
        <dbReference type="EMBL" id="MBB3154182.1"/>
    </source>
</evidence>
<comment type="caution">
    <text evidence="12">The sequence shown here is derived from an EMBL/GenBank/DDBJ whole genome shotgun (WGS) entry which is preliminary data.</text>
</comment>
<dbReference type="SMART" id="SM00823">
    <property type="entry name" value="PKS_PP"/>
    <property type="match status" value="1"/>
</dbReference>
<dbReference type="InterPro" id="IPR045851">
    <property type="entry name" value="AMP-bd_C_sf"/>
</dbReference>
<dbReference type="Pfam" id="PF02801">
    <property type="entry name" value="Ketoacyl-synt_C"/>
    <property type="match status" value="1"/>
</dbReference>
<dbReference type="CDD" id="cd19531">
    <property type="entry name" value="LCL_NRPS-like"/>
    <property type="match status" value="1"/>
</dbReference>
<keyword evidence="3" id="KW-0596">Phosphopantetheine</keyword>
<dbReference type="GO" id="GO:0005829">
    <property type="term" value="C:cytosol"/>
    <property type="evidence" value="ECO:0007669"/>
    <property type="project" value="TreeGrafter"/>
</dbReference>
<feature type="domain" description="Carrier" evidence="10">
    <location>
        <begin position="1689"/>
        <end position="1763"/>
    </location>
</feature>
<dbReference type="InterPro" id="IPR014031">
    <property type="entry name" value="Ketoacyl_synth_C"/>
</dbReference>
<evidence type="ECO:0000256" key="6">
    <source>
        <dbReference type="ARBA" id="ARBA00022679"/>
    </source>
</evidence>